<accession>G9QHG9</accession>
<dbReference type="Proteomes" id="UP000011747">
    <property type="component" value="Unassembled WGS sequence"/>
</dbReference>
<evidence type="ECO:0000256" key="1">
    <source>
        <dbReference type="SAM" id="Phobius"/>
    </source>
</evidence>
<gene>
    <name evidence="2" type="ORF">HMPREF1015_01228</name>
</gene>
<evidence type="ECO:0000313" key="2">
    <source>
        <dbReference type="EMBL" id="EHL79414.1"/>
    </source>
</evidence>
<keyword evidence="1" id="KW-0472">Membrane</keyword>
<dbReference type="HOGENOM" id="CLU_150673_1_0_9"/>
<feature type="transmembrane region" description="Helical" evidence="1">
    <location>
        <begin position="37"/>
        <end position="56"/>
    </location>
</feature>
<dbReference type="Gene3D" id="1.20.210.10">
    <property type="entry name" value="Cytochrome c oxidase-like, subunit I domain"/>
    <property type="match status" value="1"/>
</dbReference>
<keyword evidence="3" id="KW-1185">Reference proteome</keyword>
<dbReference type="EMBL" id="ACWF01000014">
    <property type="protein sequence ID" value="EHL79414.1"/>
    <property type="molecule type" value="Genomic_DNA"/>
</dbReference>
<reference evidence="2 3" key="1">
    <citation type="submission" date="2011-09" db="EMBL/GenBank/DDBJ databases">
        <title>The Genome Sequence of Bacillus smithii 7_3_47FAA.</title>
        <authorList>
            <consortium name="The Broad Institute Genome Sequencing Platform"/>
            <person name="Earl A."/>
            <person name="Ward D."/>
            <person name="Feldgarden M."/>
            <person name="Gevers D."/>
            <person name="Daigneault M."/>
            <person name="Strauss J."/>
            <person name="Allen-Vercoe E."/>
            <person name="Young S.K."/>
            <person name="Zeng Q."/>
            <person name="Gargeya S."/>
            <person name="Fitzgerald M."/>
            <person name="Haas B."/>
            <person name="Abouelleil A."/>
            <person name="Alvarado L."/>
            <person name="Arachchi H.M."/>
            <person name="Berlin A."/>
            <person name="Brown A."/>
            <person name="Chapman S.B."/>
            <person name="Chen Z."/>
            <person name="Dunbar C."/>
            <person name="Freedman E."/>
            <person name="Gearin G."/>
            <person name="Goldberg J."/>
            <person name="Griggs A."/>
            <person name="Gujja S."/>
            <person name="Heiman D."/>
            <person name="Howarth C."/>
            <person name="Larson L."/>
            <person name="Lui A."/>
            <person name="MacDonald P.J.P."/>
            <person name="Montmayeur A."/>
            <person name="Murphy C."/>
            <person name="Neiman D."/>
            <person name="Pearson M."/>
            <person name="Priest M."/>
            <person name="Roberts A."/>
            <person name="Saif S."/>
            <person name="Shea T."/>
            <person name="Shenoy N."/>
            <person name="Sisk P."/>
            <person name="Stolte C."/>
            <person name="Sykes S."/>
            <person name="Wortman J."/>
            <person name="Nusbaum C."/>
            <person name="Birren B."/>
        </authorList>
    </citation>
    <scope>NUCLEOTIDE SEQUENCE [LARGE SCALE GENOMIC DNA]</scope>
    <source>
        <strain evidence="2 3">7_3_47FAA</strain>
    </source>
</reference>
<evidence type="ECO:0000313" key="3">
    <source>
        <dbReference type="Proteomes" id="UP000011747"/>
    </source>
</evidence>
<proteinExistence type="predicted"/>
<organism evidence="2 3">
    <name type="scientific">Bacillus smithii 7_3_47FAA</name>
    <dbReference type="NCBI Taxonomy" id="665952"/>
    <lineage>
        <taxon>Bacteria</taxon>
        <taxon>Bacillati</taxon>
        <taxon>Bacillota</taxon>
        <taxon>Bacilli</taxon>
        <taxon>Bacillales</taxon>
        <taxon>Bacillaceae</taxon>
        <taxon>Bacillus</taxon>
    </lineage>
</organism>
<keyword evidence="1" id="KW-0812">Transmembrane</keyword>
<dbReference type="RefSeq" id="WP_003352638.1">
    <property type="nucleotide sequence ID" value="NZ_JH414740.1"/>
</dbReference>
<comment type="caution">
    <text evidence="2">The sequence shown here is derived from an EMBL/GenBank/DDBJ whole genome shotgun (WGS) entry which is preliminary data.</text>
</comment>
<dbReference type="PATRIC" id="fig|665952.3.peg.365"/>
<feature type="transmembrane region" description="Helical" evidence="1">
    <location>
        <begin position="68"/>
        <end position="86"/>
    </location>
</feature>
<dbReference type="AlphaFoldDB" id="G9QHG9"/>
<protein>
    <submittedName>
        <fullName evidence="2">Uncharacterized protein</fullName>
    </submittedName>
</protein>
<name>G9QHG9_9BACI</name>
<dbReference type="InterPro" id="IPR036927">
    <property type="entry name" value="Cyt_c_oxase-like_su1_sf"/>
</dbReference>
<dbReference type="SUPFAM" id="SSF81442">
    <property type="entry name" value="Cytochrome c oxidase subunit I-like"/>
    <property type="match status" value="1"/>
</dbReference>
<feature type="transmembrane region" description="Helical" evidence="1">
    <location>
        <begin position="98"/>
        <end position="117"/>
    </location>
</feature>
<feature type="transmembrane region" description="Helical" evidence="1">
    <location>
        <begin position="6"/>
        <end position="25"/>
    </location>
</feature>
<sequence length="124" mass="13472">MGIRFIKIAVVYFVIGILLGLYISLSHSYILSDVYTSILLLGWTSLGLAGLIYHQFPQLGTNALGKTHFWLYNIGFLVLIIALAYLQSGYPSAEPAALVGLILVVIAVILFAINVLSNLKNSST</sequence>
<keyword evidence="1" id="KW-1133">Transmembrane helix</keyword>